<name>A0A813TGS3_9BILA</name>
<sequence length="214" mass="25083">MYYDTKQGDNELQEFYRSNQKELTEENEELDNDEEQQTKKQRKRRRNEVSILKEENEIDQLSNIRPKRAAAIRTSERNSSQQKINEFMIKKRSPKKNIRYLNIDSILPSLPLNDSERCPVCDRLISNDILEIHTNACLIQNSNAGKELIEKSKQRANTEAKIKEVLFERTTRKNIAAHLIRTNSETTTCPTCSMQMTVSRLENQHKNECPNRLS</sequence>
<dbReference type="AlphaFoldDB" id="A0A813TGS3"/>
<evidence type="ECO:0000256" key="1">
    <source>
        <dbReference type="SAM" id="MobiDB-lite"/>
    </source>
</evidence>
<protein>
    <submittedName>
        <fullName evidence="2">Uncharacterized protein</fullName>
    </submittedName>
</protein>
<reference evidence="2" key="1">
    <citation type="submission" date="2021-02" db="EMBL/GenBank/DDBJ databases">
        <authorList>
            <person name="Nowell W R."/>
        </authorList>
    </citation>
    <scope>NUCLEOTIDE SEQUENCE</scope>
</reference>
<feature type="region of interest" description="Disordered" evidence="1">
    <location>
        <begin position="20"/>
        <end position="47"/>
    </location>
</feature>
<evidence type="ECO:0000313" key="2">
    <source>
        <dbReference type="EMBL" id="CAF0814325.1"/>
    </source>
</evidence>
<accession>A0A813TGS3</accession>
<dbReference type="Proteomes" id="UP000663891">
    <property type="component" value="Unassembled WGS sequence"/>
</dbReference>
<evidence type="ECO:0000313" key="3">
    <source>
        <dbReference type="Proteomes" id="UP000663891"/>
    </source>
</evidence>
<dbReference type="OrthoDB" id="10020247at2759"/>
<gene>
    <name evidence="2" type="ORF">VCS650_LOCUS4722</name>
</gene>
<organism evidence="2 3">
    <name type="scientific">Adineta steineri</name>
    <dbReference type="NCBI Taxonomy" id="433720"/>
    <lineage>
        <taxon>Eukaryota</taxon>
        <taxon>Metazoa</taxon>
        <taxon>Spiralia</taxon>
        <taxon>Gnathifera</taxon>
        <taxon>Rotifera</taxon>
        <taxon>Eurotatoria</taxon>
        <taxon>Bdelloidea</taxon>
        <taxon>Adinetida</taxon>
        <taxon>Adinetidae</taxon>
        <taxon>Adineta</taxon>
    </lineage>
</organism>
<comment type="caution">
    <text evidence="2">The sequence shown here is derived from an EMBL/GenBank/DDBJ whole genome shotgun (WGS) entry which is preliminary data.</text>
</comment>
<feature type="compositionally biased region" description="Acidic residues" evidence="1">
    <location>
        <begin position="25"/>
        <end position="35"/>
    </location>
</feature>
<proteinExistence type="predicted"/>
<dbReference type="EMBL" id="CAJNON010000027">
    <property type="protein sequence ID" value="CAF0814325.1"/>
    <property type="molecule type" value="Genomic_DNA"/>
</dbReference>